<evidence type="ECO:0000313" key="5">
    <source>
        <dbReference type="Proteomes" id="UP000032800"/>
    </source>
</evidence>
<dbReference type="InterPro" id="IPR000037">
    <property type="entry name" value="SsrA-bd_prot"/>
</dbReference>
<dbReference type="InterPro" id="IPR023620">
    <property type="entry name" value="SmpB"/>
</dbReference>
<dbReference type="GO" id="GO:0070929">
    <property type="term" value="P:trans-translation"/>
    <property type="evidence" value="ECO:0007669"/>
    <property type="project" value="UniProtKB-UniRule"/>
</dbReference>
<protein>
    <recommendedName>
        <fullName evidence="3">SsrA-binding protein</fullName>
    </recommendedName>
    <alternativeName>
        <fullName evidence="3">Small protein B</fullName>
    </alternativeName>
</protein>
<dbReference type="GO" id="GO:0070930">
    <property type="term" value="P:trans-translation-dependent protein tagging"/>
    <property type="evidence" value="ECO:0007669"/>
    <property type="project" value="TreeGrafter"/>
</dbReference>
<dbReference type="RefSeq" id="WP_258172085.1">
    <property type="nucleotide sequence ID" value="NZ_LN649255.1"/>
</dbReference>
<evidence type="ECO:0000256" key="1">
    <source>
        <dbReference type="ARBA" id="ARBA00022490"/>
    </source>
</evidence>
<dbReference type="Proteomes" id="UP000032800">
    <property type="component" value="Chromosome I"/>
</dbReference>
<organism evidence="4 5">
    <name type="scientific">Candidatus Portiera aleyrodidarum</name>
    <name type="common">primary endosymbiont of Bemisia tabaci</name>
    <dbReference type="NCBI Taxonomy" id="91844"/>
    <lineage>
        <taxon>Bacteria</taxon>
        <taxon>Pseudomonadati</taxon>
        <taxon>Pseudomonadota</taxon>
        <taxon>Gammaproteobacteria</taxon>
        <taxon>Candidatus Johnevansiales</taxon>
        <taxon>Candidatus Johnevansiaceae</taxon>
        <taxon>Candidatus Portiera</taxon>
    </lineage>
</organism>
<sequence length="151" mass="18302">MQNISIIYSNRKIKYNYFISDKFEAGICFFGWEIKSIRCNKFNLNNTYIIIKYNEAWLLGANILPINNTNNKLIKKKYIKKLLLKKKEISYINSYINIKRYACLPLKFYWKKHLIKCELALVKGKKLIDKRNVEKKRTWDRKKKLSFKYLT</sequence>
<dbReference type="HAMAP" id="MF_00023">
    <property type="entry name" value="SmpB"/>
    <property type="match status" value="1"/>
</dbReference>
<dbReference type="GO" id="GO:0003723">
    <property type="term" value="F:RNA binding"/>
    <property type="evidence" value="ECO:0007669"/>
    <property type="project" value="UniProtKB-UniRule"/>
</dbReference>
<comment type="similarity">
    <text evidence="3">Belongs to the SmpB family.</text>
</comment>
<accession>A0A8D9NBD7</accession>
<gene>
    <name evidence="3 4" type="primary">smpB</name>
    <name evidence="4" type="ORF">PAD_317</name>
</gene>
<evidence type="ECO:0000256" key="2">
    <source>
        <dbReference type="ARBA" id="ARBA00022884"/>
    </source>
</evidence>
<keyword evidence="1 3" id="KW-0963">Cytoplasm</keyword>
<keyword evidence="2 3" id="KW-0694">RNA-binding</keyword>
<dbReference type="Pfam" id="PF01668">
    <property type="entry name" value="SmpB"/>
    <property type="match status" value="1"/>
</dbReference>
<dbReference type="PANTHER" id="PTHR30308">
    <property type="entry name" value="TMRNA-BINDING COMPONENT OF TRANS-TRANSLATION TAGGING COMPLEX"/>
    <property type="match status" value="1"/>
</dbReference>
<dbReference type="KEGG" id="plc:PAD_317"/>
<proteinExistence type="inferred from homology"/>
<name>A0A8D9NBD7_9GAMM</name>
<dbReference type="Gene3D" id="2.40.280.10">
    <property type="match status" value="1"/>
</dbReference>
<dbReference type="GO" id="GO:0005829">
    <property type="term" value="C:cytosol"/>
    <property type="evidence" value="ECO:0007669"/>
    <property type="project" value="TreeGrafter"/>
</dbReference>
<dbReference type="PANTHER" id="PTHR30308:SF2">
    <property type="entry name" value="SSRA-BINDING PROTEIN"/>
    <property type="match status" value="1"/>
</dbReference>
<comment type="subcellular location">
    <subcellularLocation>
        <location evidence="3">Cytoplasm</location>
    </subcellularLocation>
    <text evidence="3">The tmRNA-SmpB complex associates with stalled 70S ribosomes.</text>
</comment>
<dbReference type="SUPFAM" id="SSF74982">
    <property type="entry name" value="Small protein B (SmpB)"/>
    <property type="match status" value="1"/>
</dbReference>
<comment type="function">
    <text evidence="3">Required for rescue of stalled ribosomes mediated by trans-translation. Binds to transfer-messenger RNA (tmRNA), required for stable association of tmRNA with ribosomes. tmRNA and SmpB together mimic tRNA shape, replacing the anticodon stem-loop with SmpB. tmRNA is encoded by the ssrA gene; the 2 termini fold to resemble tRNA(Ala) and it encodes a 'tag peptide', a short internal open reading frame. During trans-translation Ala-aminoacylated tmRNA acts like a tRNA, entering the A-site of stalled ribosomes, displacing the stalled mRNA. The ribosome then switches to translate the ORF on the tmRNA; the nascent peptide is terminated with the 'tag peptide' encoded by the tmRNA and targeted for degradation. The ribosome is freed to recommence translation, which seems to be the essential function of trans-translation.</text>
</comment>
<evidence type="ECO:0000313" key="4">
    <source>
        <dbReference type="EMBL" id="CEI58877.1"/>
    </source>
</evidence>
<reference evidence="4 5" key="1">
    <citation type="journal article" date="2015" name="Genome Biol. Evol.">
        <title>Genome evolution in the primary endosymbiont of whiteflies sheds light on their divergence.</title>
        <authorList>
            <person name="Santos-Garcia D."/>
            <person name="Vargas-Chavez C."/>
            <person name="Moya A."/>
            <person name="Latorre A."/>
            <person name="Silva"/>
            <person name="F J."/>
        </authorList>
    </citation>
    <scope>NUCLEOTIDE SEQUENCE [LARGE SCALE GENOMIC DNA]</scope>
    <source>
        <strain evidence="5">AD-VLC</strain>
    </source>
</reference>
<evidence type="ECO:0000256" key="3">
    <source>
        <dbReference type="HAMAP-Rule" id="MF_00023"/>
    </source>
</evidence>
<dbReference type="NCBIfam" id="TIGR00086">
    <property type="entry name" value="smpB"/>
    <property type="match status" value="1"/>
</dbReference>
<dbReference type="NCBIfam" id="NF003843">
    <property type="entry name" value="PRK05422.1"/>
    <property type="match status" value="1"/>
</dbReference>
<dbReference type="EMBL" id="LN649255">
    <property type="protein sequence ID" value="CEI58877.1"/>
    <property type="molecule type" value="Genomic_DNA"/>
</dbReference>
<dbReference type="AlphaFoldDB" id="A0A8D9NBD7"/>